<accession>A0A1D3SQ31</accession>
<keyword evidence="2" id="KW-0805">Transcription regulation</keyword>
<comment type="subcellular location">
    <subcellularLocation>
        <location evidence="1">Nucleus</location>
    </subcellularLocation>
</comment>
<feature type="compositionally biased region" description="Basic and acidic residues" evidence="6">
    <location>
        <begin position="77"/>
        <end position="86"/>
    </location>
</feature>
<feature type="compositionally biased region" description="Low complexity" evidence="6">
    <location>
        <begin position="122"/>
        <end position="156"/>
    </location>
</feature>
<evidence type="ECO:0000313" key="8">
    <source>
        <dbReference type="EMBL" id="SCO94012.1"/>
    </source>
</evidence>
<dbReference type="EMBL" id="LT594633">
    <property type="protein sequence ID" value="SCO94012.1"/>
    <property type="molecule type" value="Genomic_DNA"/>
</dbReference>
<dbReference type="GO" id="GO:0005634">
    <property type="term" value="C:nucleus"/>
    <property type="evidence" value="ECO:0007669"/>
    <property type="project" value="UniProtKB-SubCell"/>
</dbReference>
<dbReference type="RefSeq" id="XP_028863289.1">
    <property type="nucleotide sequence ID" value="XM_029006840.1"/>
</dbReference>
<keyword evidence="3" id="KW-0238">DNA-binding</keyword>
<dbReference type="AlphaFoldDB" id="A0A1D3SQ31"/>
<evidence type="ECO:0000256" key="1">
    <source>
        <dbReference type="ARBA" id="ARBA00004123"/>
    </source>
</evidence>
<evidence type="ECO:0000256" key="2">
    <source>
        <dbReference type="ARBA" id="ARBA00023015"/>
    </source>
</evidence>
<dbReference type="KEGG" id="pmal:PMUG01_12060900"/>
<dbReference type="Pfam" id="PF00847">
    <property type="entry name" value="AP2"/>
    <property type="match status" value="1"/>
</dbReference>
<dbReference type="OMA" id="WGEYESN"/>
<reference evidence="8 9" key="1">
    <citation type="submission" date="2016-06" db="EMBL/GenBank/DDBJ databases">
        <authorList>
            <consortium name="Pathogen Informatics"/>
        </authorList>
    </citation>
    <scope>NUCLEOTIDE SEQUENCE [LARGE SCALE GENOMIC DNA]</scope>
</reference>
<name>A0A1D3SQ31_PLAMA</name>
<feature type="region of interest" description="Disordered" evidence="6">
    <location>
        <begin position="1"/>
        <end position="24"/>
    </location>
</feature>
<dbReference type="OrthoDB" id="386580at2759"/>
<evidence type="ECO:0000256" key="6">
    <source>
        <dbReference type="SAM" id="MobiDB-lite"/>
    </source>
</evidence>
<evidence type="ECO:0000313" key="9">
    <source>
        <dbReference type="Proteomes" id="UP000219813"/>
    </source>
</evidence>
<dbReference type="Gene3D" id="1.20.5.2050">
    <property type="match status" value="1"/>
</dbReference>
<feature type="region of interest" description="Disordered" evidence="6">
    <location>
        <begin position="77"/>
        <end position="156"/>
    </location>
</feature>
<sequence length="782" mass="90202">MDKKKNDESSIMSSECTDKNDMNEKGKIIRNGSALNEYNICNSSAMILESEDKRKIAIGKRTQTIQKNNVYYLYDRQKKEGEREGGNLRNGNSSEGTKENSVDNNGATDRRQMRNDTNTNRSCSSSYNDNGSNNSNDSISSSGSISGNDGNSANGSNNSTNGIDYLNSSEMLKPNANYVSNIFLLDENRNRSNDLVNAANHNKEDINVINEKENYETLKLLEQETNDANNPYILDNTIRLDHMEKVKETSGVEFPETEQSNHNMNNKINNDKTYNNTCSIKSSTNFNTQNSINSTFVTNDLNHLYSRESTLKDYIINKGGNNTEVESEDGNEEFFKKKKSEKGIHKNNDVDVTEDSISNVESDNNMVNDENLKNDNNIVCDNSVIRGNDVVCGGTIRLKKDKGDEDIKREENNVNEKMLERKNSIFYMLKGTNTFSNIKKKFKKELKRHRELNNITEKRVYAEIFLQNQINCYDLLLEIRKKVPIWGEYESNFFFHWRKIMALSIEELKIYILIFRSLSIETIKHLNFLMLKIIIEELDELRKVHEPFYKPFIFTHNCMKYSDYTYEKSSDIYVNMNEFIQPWYMKNFNKSMDIKKFLSSLDILENQKQKSYIIQAMEIPSHIVSMCDTLCSEHNGEAINRDYNTTASSKGSKGNETNTGNVTNNADRTNTGNETNTIPKKVKKICGKKKENYKIKNLNTSINSRPKKRTGYYDLEIDGVVASFEARKGVYYDKSRKLWRANWKENGKIQTKGFSVNEYKSVQLARQKAIEWREKKEAELLL</sequence>
<protein>
    <submittedName>
        <fullName evidence="8">Transcription factor with AP2 domain(S)</fullName>
    </submittedName>
</protein>
<dbReference type="GO" id="GO:0003700">
    <property type="term" value="F:DNA-binding transcription factor activity"/>
    <property type="evidence" value="ECO:0007669"/>
    <property type="project" value="InterPro"/>
</dbReference>
<evidence type="ECO:0000259" key="7">
    <source>
        <dbReference type="Pfam" id="PF00847"/>
    </source>
</evidence>
<evidence type="ECO:0000256" key="3">
    <source>
        <dbReference type="ARBA" id="ARBA00023125"/>
    </source>
</evidence>
<keyword evidence="5" id="KW-0539">Nucleus</keyword>
<evidence type="ECO:0000256" key="4">
    <source>
        <dbReference type="ARBA" id="ARBA00023163"/>
    </source>
</evidence>
<feature type="compositionally biased region" description="Low complexity" evidence="6">
    <location>
        <begin position="654"/>
        <end position="665"/>
    </location>
</feature>
<feature type="region of interest" description="Disordered" evidence="6">
    <location>
        <begin position="642"/>
        <end position="677"/>
    </location>
</feature>
<feature type="compositionally biased region" description="Polar residues" evidence="6">
    <location>
        <begin position="642"/>
        <end position="652"/>
    </location>
</feature>
<proteinExistence type="predicted"/>
<feature type="compositionally biased region" description="Polar residues" evidence="6">
    <location>
        <begin position="666"/>
        <end position="677"/>
    </location>
</feature>
<organism evidence="8 9">
    <name type="scientific">Plasmodium malariae</name>
    <dbReference type="NCBI Taxonomy" id="5858"/>
    <lineage>
        <taxon>Eukaryota</taxon>
        <taxon>Sar</taxon>
        <taxon>Alveolata</taxon>
        <taxon>Apicomplexa</taxon>
        <taxon>Aconoidasida</taxon>
        <taxon>Haemosporida</taxon>
        <taxon>Plasmodiidae</taxon>
        <taxon>Plasmodium</taxon>
        <taxon>Plasmodium (Plasmodium)</taxon>
    </lineage>
</organism>
<keyword evidence="9" id="KW-1185">Reference proteome</keyword>
<dbReference type="Proteomes" id="UP000219813">
    <property type="component" value="Chromosome 12"/>
</dbReference>
<keyword evidence="4" id="KW-0804">Transcription</keyword>
<dbReference type="GeneID" id="39870598"/>
<feature type="domain" description="AP2/ERF" evidence="7">
    <location>
        <begin position="728"/>
        <end position="778"/>
    </location>
</feature>
<dbReference type="InterPro" id="IPR001471">
    <property type="entry name" value="AP2/ERF_dom"/>
</dbReference>
<gene>
    <name evidence="8" type="ORF">PMUG01_12060900</name>
</gene>
<dbReference type="VEuPathDB" id="PlasmoDB:PmUG01_12060900"/>
<evidence type="ECO:0000256" key="5">
    <source>
        <dbReference type="ARBA" id="ARBA00023242"/>
    </source>
</evidence>
<dbReference type="GO" id="GO:0003677">
    <property type="term" value="F:DNA binding"/>
    <property type="evidence" value="ECO:0007669"/>
    <property type="project" value="UniProtKB-KW"/>
</dbReference>